<accession>A0ABS4ISL0</accession>
<dbReference type="SUPFAM" id="SSF51215">
    <property type="entry name" value="Regulatory protein AraC"/>
    <property type="match status" value="1"/>
</dbReference>
<dbReference type="EMBL" id="JAGGLB010000005">
    <property type="protein sequence ID" value="MBP1990508.1"/>
    <property type="molecule type" value="Genomic_DNA"/>
</dbReference>
<dbReference type="PROSITE" id="PS01124">
    <property type="entry name" value="HTH_ARAC_FAMILY_2"/>
    <property type="match status" value="1"/>
</dbReference>
<keyword evidence="7" id="KW-0804">Transcription</keyword>
<keyword evidence="3" id="KW-0813">Transport</keyword>
<proteinExistence type="inferred from homology"/>
<dbReference type="SUPFAM" id="SSF46689">
    <property type="entry name" value="Homeodomain-like"/>
    <property type="match status" value="2"/>
</dbReference>
<dbReference type="SUPFAM" id="SSF53807">
    <property type="entry name" value="Helical backbone' metal receptor"/>
    <property type="match status" value="1"/>
</dbReference>
<evidence type="ECO:0000256" key="4">
    <source>
        <dbReference type="ARBA" id="ARBA00022729"/>
    </source>
</evidence>
<evidence type="ECO:0000259" key="9">
    <source>
        <dbReference type="PROSITE" id="PS50983"/>
    </source>
</evidence>
<comment type="subcellular location">
    <subcellularLocation>
        <location evidence="1">Cell envelope</location>
    </subcellularLocation>
</comment>
<dbReference type="PROSITE" id="PS00041">
    <property type="entry name" value="HTH_ARAC_FAMILY_1"/>
    <property type="match status" value="1"/>
</dbReference>
<sequence>MRMLYSYKQVQQLTLLAADDRYRHWNEAYSVLLAVEGKGELSINGDKAIIQPGSVFFCNADRVLELKSAPHEDLVLYVVSFHIMQPEHAPGEPLAYREHRAPWLSDGELSVSSSYRLSVVMKELKSMDEEQSQNTELAREMLLYELLQLIQEQEELTAANPVQSSDHDQSTHAIQAVISHMLHHYREELTRDAMAQLAGFHPRFFSKIFKDETGSSFSEYLAAIRIGKAKEQLLLSDNNLDQIASNVGYSNGLYLSRKFKQITGVSPKSYIQKPKRVVIYDWVGNLLALGVRPVGASYFYSLELLHLLKDELVDVVDVGRTSIEAVIGLEPELIIVPKWLGSAMIGQLQKVAPTLIVPYGNPFERFRHLAHTLDKRKEAELFVSRYKQRAAEVKEAISGIVLPGETVGLYELAPNSIWAFNEFHGRGGYNLYRGIGLTPPLMVQQHVIGKGMIRELAMEQLPSYAADHMIISYPFTTESAEYVNRLMQHEVWNSIAAFQHNRVYFIDRRVFHPNDVYSLFKQLELQRQLFISHGRDDSRPCIFVHETSDL</sequence>
<dbReference type="RefSeq" id="WP_209971278.1">
    <property type="nucleotide sequence ID" value="NZ_JAGGLB010000005.1"/>
</dbReference>
<dbReference type="InterPro" id="IPR002491">
    <property type="entry name" value="ABC_transptr_periplasmic_BD"/>
</dbReference>
<evidence type="ECO:0000259" key="8">
    <source>
        <dbReference type="PROSITE" id="PS01124"/>
    </source>
</evidence>
<reference evidence="10 11" key="1">
    <citation type="submission" date="2021-03" db="EMBL/GenBank/DDBJ databases">
        <title>Genomic Encyclopedia of Type Strains, Phase IV (KMG-IV): sequencing the most valuable type-strain genomes for metagenomic binning, comparative biology and taxonomic classification.</title>
        <authorList>
            <person name="Goeker M."/>
        </authorList>
    </citation>
    <scope>NUCLEOTIDE SEQUENCE [LARGE SCALE GENOMIC DNA]</scope>
    <source>
        <strain evidence="10 11">DSM 26048</strain>
    </source>
</reference>
<evidence type="ECO:0000313" key="11">
    <source>
        <dbReference type="Proteomes" id="UP001519287"/>
    </source>
</evidence>
<dbReference type="Pfam" id="PF01497">
    <property type="entry name" value="Peripla_BP_2"/>
    <property type="match status" value="1"/>
</dbReference>
<evidence type="ECO:0000313" key="10">
    <source>
        <dbReference type="EMBL" id="MBP1990508.1"/>
    </source>
</evidence>
<keyword evidence="5" id="KW-0805">Transcription regulation</keyword>
<dbReference type="InterPro" id="IPR014710">
    <property type="entry name" value="RmlC-like_jellyroll"/>
</dbReference>
<keyword evidence="11" id="KW-1185">Reference proteome</keyword>
<dbReference type="InterPro" id="IPR003313">
    <property type="entry name" value="AraC-bd"/>
</dbReference>
<feature type="domain" description="Fe/B12 periplasmic-binding" evidence="9">
    <location>
        <begin position="274"/>
        <end position="534"/>
    </location>
</feature>
<evidence type="ECO:0000256" key="3">
    <source>
        <dbReference type="ARBA" id="ARBA00022448"/>
    </source>
</evidence>
<comment type="similarity">
    <text evidence="2">Belongs to the bacterial solute-binding protein 8 family.</text>
</comment>
<feature type="domain" description="HTH araC/xylS-type" evidence="8">
    <location>
        <begin position="175"/>
        <end position="273"/>
    </location>
</feature>
<protein>
    <submittedName>
        <fullName evidence="10">Iron complex transport system substrate-binding protein</fullName>
    </submittedName>
</protein>
<dbReference type="InterPro" id="IPR009057">
    <property type="entry name" value="Homeodomain-like_sf"/>
</dbReference>
<dbReference type="InterPro" id="IPR018062">
    <property type="entry name" value="HTH_AraC-typ_CS"/>
</dbReference>
<dbReference type="InterPro" id="IPR018060">
    <property type="entry name" value="HTH_AraC"/>
</dbReference>
<evidence type="ECO:0000256" key="5">
    <source>
        <dbReference type="ARBA" id="ARBA00023015"/>
    </source>
</evidence>
<comment type="caution">
    <text evidence="10">The sequence shown here is derived from an EMBL/GenBank/DDBJ whole genome shotgun (WGS) entry which is preliminary data.</text>
</comment>
<dbReference type="Pfam" id="PF02311">
    <property type="entry name" value="AraC_binding"/>
    <property type="match status" value="1"/>
</dbReference>
<evidence type="ECO:0000256" key="7">
    <source>
        <dbReference type="ARBA" id="ARBA00023163"/>
    </source>
</evidence>
<dbReference type="Gene3D" id="1.10.10.60">
    <property type="entry name" value="Homeodomain-like"/>
    <property type="match status" value="2"/>
</dbReference>
<dbReference type="Proteomes" id="UP001519287">
    <property type="component" value="Unassembled WGS sequence"/>
</dbReference>
<dbReference type="InterPro" id="IPR051313">
    <property type="entry name" value="Bact_iron-sidero_bind"/>
</dbReference>
<evidence type="ECO:0000256" key="1">
    <source>
        <dbReference type="ARBA" id="ARBA00004196"/>
    </source>
</evidence>
<keyword evidence="4" id="KW-0732">Signal</keyword>
<dbReference type="PROSITE" id="PS50983">
    <property type="entry name" value="FE_B12_PBP"/>
    <property type="match status" value="1"/>
</dbReference>
<dbReference type="PANTHER" id="PTHR30532">
    <property type="entry name" value="IRON III DICITRATE-BINDING PERIPLASMIC PROTEIN"/>
    <property type="match status" value="1"/>
</dbReference>
<dbReference type="SMART" id="SM00342">
    <property type="entry name" value="HTH_ARAC"/>
    <property type="match status" value="1"/>
</dbReference>
<name>A0ABS4ISL0_9BACL</name>
<dbReference type="InterPro" id="IPR037923">
    <property type="entry name" value="HTH-like"/>
</dbReference>
<dbReference type="Pfam" id="PF12833">
    <property type="entry name" value="HTH_18"/>
    <property type="match status" value="1"/>
</dbReference>
<organism evidence="10 11">
    <name type="scientific">Paenibacillus eucommiae</name>
    <dbReference type="NCBI Taxonomy" id="1355755"/>
    <lineage>
        <taxon>Bacteria</taxon>
        <taxon>Bacillati</taxon>
        <taxon>Bacillota</taxon>
        <taxon>Bacilli</taxon>
        <taxon>Bacillales</taxon>
        <taxon>Paenibacillaceae</taxon>
        <taxon>Paenibacillus</taxon>
    </lineage>
</organism>
<keyword evidence="6" id="KW-0238">DNA-binding</keyword>
<dbReference type="Gene3D" id="2.60.120.10">
    <property type="entry name" value="Jelly Rolls"/>
    <property type="match status" value="1"/>
</dbReference>
<evidence type="ECO:0000256" key="2">
    <source>
        <dbReference type="ARBA" id="ARBA00008814"/>
    </source>
</evidence>
<evidence type="ECO:0000256" key="6">
    <source>
        <dbReference type="ARBA" id="ARBA00023125"/>
    </source>
</evidence>
<gene>
    <name evidence="10" type="ORF">J2Z66_002114</name>
</gene>
<dbReference type="Gene3D" id="3.40.50.1980">
    <property type="entry name" value="Nitrogenase molybdenum iron protein domain"/>
    <property type="match status" value="2"/>
</dbReference>
<dbReference type="PANTHER" id="PTHR30532:SF26">
    <property type="entry name" value="IRON(3+)-HYDROXAMATE-BINDING PROTEIN FHUD"/>
    <property type="match status" value="1"/>
</dbReference>